<feature type="compositionally biased region" description="Gly residues" evidence="1">
    <location>
        <begin position="1"/>
        <end position="24"/>
    </location>
</feature>
<keyword evidence="3" id="KW-1185">Reference proteome</keyword>
<evidence type="ECO:0000313" key="3">
    <source>
        <dbReference type="Proteomes" id="UP000613974"/>
    </source>
</evidence>
<accession>A0ABQ3SVZ4</accession>
<reference evidence="3" key="1">
    <citation type="submission" date="2023-07" db="EMBL/GenBank/DDBJ databases">
        <title>Whole genome shotgun sequence of Streptomyces nojiriensis NBRC 13794.</title>
        <authorList>
            <person name="Komaki H."/>
            <person name="Tamura T."/>
        </authorList>
    </citation>
    <scope>NUCLEOTIDE SEQUENCE [LARGE SCALE GENOMIC DNA]</scope>
    <source>
        <strain evidence="3">NBRC 13794</strain>
    </source>
</reference>
<evidence type="ECO:0000256" key="1">
    <source>
        <dbReference type="SAM" id="MobiDB-lite"/>
    </source>
</evidence>
<evidence type="ECO:0000313" key="2">
    <source>
        <dbReference type="EMBL" id="GHI72310.1"/>
    </source>
</evidence>
<comment type="caution">
    <text evidence="2">The sequence shown here is derived from an EMBL/GenBank/DDBJ whole genome shotgun (WGS) entry which is preliminary data.</text>
</comment>
<dbReference type="Proteomes" id="UP000613974">
    <property type="component" value="Unassembled WGS sequence"/>
</dbReference>
<proteinExistence type="predicted"/>
<sequence>MQDGGGGREGGREGAGQGGGGGPDPGDVQQAGQGWRGVGPADDSLLDGGSYGQIAARGSAPGGFLGAHVGHPIIRQGRPQLLTESIQSERM</sequence>
<name>A0ABQ3SVZ4_9ACTN</name>
<gene>
    <name evidence="2" type="ORF">Snoj_62280</name>
</gene>
<feature type="region of interest" description="Disordered" evidence="1">
    <location>
        <begin position="1"/>
        <end position="71"/>
    </location>
</feature>
<organism evidence="2 3">
    <name type="scientific">Streptomyces nojiriensis</name>
    <dbReference type="NCBI Taxonomy" id="66374"/>
    <lineage>
        <taxon>Bacteria</taxon>
        <taxon>Bacillati</taxon>
        <taxon>Actinomycetota</taxon>
        <taxon>Actinomycetes</taxon>
        <taxon>Kitasatosporales</taxon>
        <taxon>Streptomycetaceae</taxon>
        <taxon>Streptomyces</taxon>
    </lineage>
</organism>
<dbReference type="EMBL" id="BNEC01000005">
    <property type="protein sequence ID" value="GHI72310.1"/>
    <property type="molecule type" value="Genomic_DNA"/>
</dbReference>
<protein>
    <submittedName>
        <fullName evidence="2">Uncharacterized protein</fullName>
    </submittedName>
</protein>